<reference evidence="1 2" key="1">
    <citation type="submission" date="2018-10" db="EMBL/GenBank/DDBJ databases">
        <title>Anaerotruncus faecis sp. nov., isolated from human feces.</title>
        <authorList>
            <person name="Wang Y.-J."/>
        </authorList>
    </citation>
    <scope>NUCLEOTIDE SEQUENCE [LARGE SCALE GENOMIC DNA]</scope>
    <source>
        <strain evidence="1 2">22A2-44</strain>
    </source>
</reference>
<comment type="caution">
    <text evidence="1">The sequence shown here is derived from an EMBL/GenBank/DDBJ whole genome shotgun (WGS) entry which is preliminary data.</text>
</comment>
<dbReference type="AlphaFoldDB" id="A0A498CQL7"/>
<organism evidence="1 2">
    <name type="scientific">Anaerotruncus massiliensis</name>
    <name type="common">ex Liu et al. 2021</name>
    <dbReference type="NCBI Taxonomy" id="2321404"/>
    <lineage>
        <taxon>Bacteria</taxon>
        <taxon>Bacillati</taxon>
        <taxon>Bacillota</taxon>
        <taxon>Clostridia</taxon>
        <taxon>Eubacteriales</taxon>
        <taxon>Oscillospiraceae</taxon>
        <taxon>Anaerotruncus</taxon>
    </lineage>
</organism>
<gene>
    <name evidence="1" type="ORF">D4A47_05085</name>
</gene>
<protein>
    <submittedName>
        <fullName evidence="1">Uncharacterized protein</fullName>
    </submittedName>
</protein>
<sequence>MIHTNTGTTIPAKLTDAPTAYKDGVTDALWHPAITLTFDREITDAEIAALLAGAVGIHQDDGRYLTVYTLDGRRIRHHPTSVTLPYTTKATQKSPRWLRQQTTDADLARMEAEQRATDLDLQLLEVQNGQV</sequence>
<dbReference type="RefSeq" id="WP_121586428.1">
    <property type="nucleotide sequence ID" value="NZ_RCHT01000005.1"/>
</dbReference>
<evidence type="ECO:0000313" key="2">
    <source>
        <dbReference type="Proteomes" id="UP000276301"/>
    </source>
</evidence>
<dbReference type="EMBL" id="RCHT01000005">
    <property type="protein sequence ID" value="RLL12780.1"/>
    <property type="molecule type" value="Genomic_DNA"/>
</dbReference>
<dbReference type="Proteomes" id="UP000276301">
    <property type="component" value="Unassembled WGS sequence"/>
</dbReference>
<name>A0A498CQL7_9FIRM</name>
<keyword evidence="2" id="KW-1185">Reference proteome</keyword>
<evidence type="ECO:0000313" key="1">
    <source>
        <dbReference type="EMBL" id="RLL12780.1"/>
    </source>
</evidence>
<accession>A0A498CQL7</accession>
<proteinExistence type="predicted"/>